<name>I4G0L3_MICAE</name>
<evidence type="ECO:0000313" key="1">
    <source>
        <dbReference type="EMBL" id="CCI01474.1"/>
    </source>
</evidence>
<evidence type="ECO:0008006" key="3">
    <source>
        <dbReference type="Google" id="ProtNLM"/>
    </source>
</evidence>
<protein>
    <recommendedName>
        <fullName evidence="3">Transposase</fullName>
    </recommendedName>
</protein>
<dbReference type="EMBL" id="CAIJ01000124">
    <property type="protein sequence ID" value="CCI01474.1"/>
    <property type="molecule type" value="Genomic_DNA"/>
</dbReference>
<organism evidence="1 2">
    <name type="scientific">Microcystis aeruginosa PCC 9443</name>
    <dbReference type="NCBI Taxonomy" id="1160281"/>
    <lineage>
        <taxon>Bacteria</taxon>
        <taxon>Bacillati</taxon>
        <taxon>Cyanobacteriota</taxon>
        <taxon>Cyanophyceae</taxon>
        <taxon>Oscillatoriophycideae</taxon>
        <taxon>Chroococcales</taxon>
        <taxon>Microcystaceae</taxon>
        <taxon>Microcystis</taxon>
    </lineage>
</organism>
<accession>I4G0L3</accession>
<sequence>MPKNTRLSPLLEKCCLRLVANESFENAELDIEMMTGMKVSHSSQHRLVQRYEFPSISAPETVDTLSVDGGKVRLRTPIGEPSQWRDYKAVSLHEQVCGAFFQANQELVDWTNSQPLSGVVTCLGDGHDGIWNIIGQIGHNDESRREIQGLVSFERELAQSGRLKLPSEKGGKLFVVRRGRTGQG</sequence>
<dbReference type="Proteomes" id="UP000003480">
    <property type="component" value="Unassembled WGS sequence"/>
</dbReference>
<comment type="caution">
    <text evidence="1">The sequence shown here is derived from an EMBL/GenBank/DDBJ whole genome shotgun (WGS) entry which is preliminary data.</text>
</comment>
<dbReference type="HOGENOM" id="CLU_1466613_0_0_3"/>
<dbReference type="AlphaFoldDB" id="I4G0L3"/>
<reference evidence="1 2" key="1">
    <citation type="submission" date="2012-04" db="EMBL/GenBank/DDBJ databases">
        <authorList>
            <person name="Genoscope - CEA"/>
        </authorList>
    </citation>
    <scope>NUCLEOTIDE SEQUENCE [LARGE SCALE GENOMIC DNA]</scope>
    <source>
        <strain evidence="1 2">9443</strain>
    </source>
</reference>
<proteinExistence type="predicted"/>
<gene>
    <name evidence="1" type="ORF">MICAC_210002</name>
</gene>
<evidence type="ECO:0000313" key="2">
    <source>
        <dbReference type="Proteomes" id="UP000003480"/>
    </source>
</evidence>